<sequence>AVGPRGRSIERDGSYTARWDAEGSCFSLDGAWSTRAGSRTWSTAVSGFERCAARCPAAGGTVEHTGGLSGVTITIAFDGSDSATWSSSRGRSGTLDLACGG</sequence>
<accession>A0A150PPJ7</accession>
<dbReference type="AlphaFoldDB" id="A0A150PPJ7"/>
<comment type="caution">
    <text evidence="2">The sequence shown here is derived from an EMBL/GenBank/DDBJ whole genome shotgun (WGS) entry which is preliminary data.</text>
</comment>
<feature type="compositionally biased region" description="Polar residues" evidence="1">
    <location>
        <begin position="81"/>
        <end position="91"/>
    </location>
</feature>
<organism evidence="2 3">
    <name type="scientific">Sorangium cellulosum</name>
    <name type="common">Polyangium cellulosum</name>
    <dbReference type="NCBI Taxonomy" id="56"/>
    <lineage>
        <taxon>Bacteria</taxon>
        <taxon>Pseudomonadati</taxon>
        <taxon>Myxococcota</taxon>
        <taxon>Polyangia</taxon>
        <taxon>Polyangiales</taxon>
        <taxon>Polyangiaceae</taxon>
        <taxon>Sorangium</taxon>
    </lineage>
</organism>
<evidence type="ECO:0000256" key="1">
    <source>
        <dbReference type="SAM" id="MobiDB-lite"/>
    </source>
</evidence>
<evidence type="ECO:0000313" key="3">
    <source>
        <dbReference type="Proteomes" id="UP000075420"/>
    </source>
</evidence>
<name>A0A150PPJ7_SORCE</name>
<evidence type="ECO:0000313" key="2">
    <source>
        <dbReference type="EMBL" id="KYF57657.1"/>
    </source>
</evidence>
<dbReference type="Proteomes" id="UP000075420">
    <property type="component" value="Unassembled WGS sequence"/>
</dbReference>
<protein>
    <submittedName>
        <fullName evidence="2">Uncharacterized protein</fullName>
    </submittedName>
</protein>
<feature type="region of interest" description="Disordered" evidence="1">
    <location>
        <begin position="81"/>
        <end position="101"/>
    </location>
</feature>
<proteinExistence type="predicted"/>
<dbReference type="EMBL" id="JELY01000893">
    <property type="protein sequence ID" value="KYF57657.1"/>
    <property type="molecule type" value="Genomic_DNA"/>
</dbReference>
<gene>
    <name evidence="2" type="ORF">BE08_24520</name>
</gene>
<feature type="non-terminal residue" evidence="2">
    <location>
        <position position="1"/>
    </location>
</feature>
<reference evidence="2 3" key="1">
    <citation type="submission" date="2014-02" db="EMBL/GenBank/DDBJ databases">
        <title>The small core and large imbalanced accessory genome model reveals a collaborative survival strategy of Sorangium cellulosum strains in nature.</title>
        <authorList>
            <person name="Han K."/>
            <person name="Peng R."/>
            <person name="Blom J."/>
            <person name="Li Y.-Z."/>
        </authorList>
    </citation>
    <scope>NUCLEOTIDE SEQUENCE [LARGE SCALE GENOMIC DNA]</scope>
    <source>
        <strain evidence="2 3">So0157-25</strain>
    </source>
</reference>